<sequence length="97" mass="11379">MTGQTESLDREILYHYITQLGYLSWDSSCYKGVKYRRVELACFFSTTLHYVFSFSRRKGIGKCLEFGYVLITFNFGLTFSKSSRVQTWLSTGQWNKV</sequence>
<organism evidence="1 2">
    <name type="scientific">Nepenthes gracilis</name>
    <name type="common">Slender pitcher plant</name>
    <dbReference type="NCBI Taxonomy" id="150966"/>
    <lineage>
        <taxon>Eukaryota</taxon>
        <taxon>Viridiplantae</taxon>
        <taxon>Streptophyta</taxon>
        <taxon>Embryophyta</taxon>
        <taxon>Tracheophyta</taxon>
        <taxon>Spermatophyta</taxon>
        <taxon>Magnoliopsida</taxon>
        <taxon>eudicotyledons</taxon>
        <taxon>Gunneridae</taxon>
        <taxon>Pentapetalae</taxon>
        <taxon>Caryophyllales</taxon>
        <taxon>Nepenthaceae</taxon>
        <taxon>Nepenthes</taxon>
    </lineage>
</organism>
<accession>A0AAD3SEY5</accession>
<gene>
    <name evidence="1" type="ORF">Nepgr_011763</name>
</gene>
<dbReference type="EMBL" id="BSYO01000009">
    <property type="protein sequence ID" value="GMH09922.1"/>
    <property type="molecule type" value="Genomic_DNA"/>
</dbReference>
<protein>
    <submittedName>
        <fullName evidence="1">Uncharacterized protein</fullName>
    </submittedName>
</protein>
<name>A0AAD3SEY5_NEPGR</name>
<dbReference type="Proteomes" id="UP001279734">
    <property type="component" value="Unassembled WGS sequence"/>
</dbReference>
<comment type="caution">
    <text evidence="1">The sequence shown here is derived from an EMBL/GenBank/DDBJ whole genome shotgun (WGS) entry which is preliminary data.</text>
</comment>
<dbReference type="AlphaFoldDB" id="A0AAD3SEY5"/>
<evidence type="ECO:0000313" key="1">
    <source>
        <dbReference type="EMBL" id="GMH09922.1"/>
    </source>
</evidence>
<proteinExistence type="predicted"/>
<reference evidence="1" key="1">
    <citation type="submission" date="2023-05" db="EMBL/GenBank/DDBJ databases">
        <title>Nepenthes gracilis genome sequencing.</title>
        <authorList>
            <person name="Fukushima K."/>
        </authorList>
    </citation>
    <scope>NUCLEOTIDE SEQUENCE</scope>
    <source>
        <strain evidence="1">SING2019-196</strain>
    </source>
</reference>
<evidence type="ECO:0000313" key="2">
    <source>
        <dbReference type="Proteomes" id="UP001279734"/>
    </source>
</evidence>
<keyword evidence="2" id="KW-1185">Reference proteome</keyword>